<dbReference type="SMART" id="SM00360">
    <property type="entry name" value="RRM"/>
    <property type="match status" value="1"/>
</dbReference>
<dbReference type="Pfam" id="PF00076">
    <property type="entry name" value="RRM_1"/>
    <property type="match status" value="1"/>
</dbReference>
<evidence type="ECO:0000313" key="4">
    <source>
        <dbReference type="EMBL" id="KAF5779894.1"/>
    </source>
</evidence>
<dbReference type="Gramene" id="mRNA:HanXRQr2_Chr12g0564811">
    <property type="protein sequence ID" value="mRNA:HanXRQr2_Chr12g0564811"/>
    <property type="gene ID" value="HanXRQr2_Chr12g0564811"/>
</dbReference>
<dbReference type="PROSITE" id="PS50102">
    <property type="entry name" value="RRM"/>
    <property type="match status" value="1"/>
</dbReference>
<evidence type="ECO:0000256" key="2">
    <source>
        <dbReference type="SAM" id="MobiDB-lite"/>
    </source>
</evidence>
<reference evidence="4" key="2">
    <citation type="submission" date="2020-06" db="EMBL/GenBank/DDBJ databases">
        <title>Helianthus annuus Genome sequencing and assembly Release 2.</title>
        <authorList>
            <person name="Gouzy J."/>
            <person name="Langlade N."/>
            <person name="Munos S."/>
        </authorList>
    </citation>
    <scope>NUCLEOTIDE SEQUENCE</scope>
    <source>
        <tissue evidence="4">Leaves</tissue>
    </source>
</reference>
<dbReference type="InterPro" id="IPR000504">
    <property type="entry name" value="RRM_dom"/>
</dbReference>
<protein>
    <submittedName>
        <fullName evidence="4">RNA recognition motif domain, nucleotide-binding alpha-beta plait domain superfamily</fullName>
    </submittedName>
</protein>
<dbReference type="CDD" id="cd00590">
    <property type="entry name" value="RRM_SF"/>
    <property type="match status" value="1"/>
</dbReference>
<evidence type="ECO:0000259" key="3">
    <source>
        <dbReference type="PROSITE" id="PS50102"/>
    </source>
</evidence>
<proteinExistence type="predicted"/>
<feature type="compositionally biased region" description="Basic and acidic residues" evidence="2">
    <location>
        <begin position="7"/>
        <end position="28"/>
    </location>
</feature>
<keyword evidence="5" id="KW-1185">Reference proteome</keyword>
<dbReference type="InterPro" id="IPR012677">
    <property type="entry name" value="Nucleotide-bd_a/b_plait_sf"/>
</dbReference>
<evidence type="ECO:0000256" key="1">
    <source>
        <dbReference type="PROSITE-ProRule" id="PRU00176"/>
    </source>
</evidence>
<dbReference type="GO" id="GO:0003723">
    <property type="term" value="F:RNA binding"/>
    <property type="evidence" value="ECO:0007669"/>
    <property type="project" value="UniProtKB-UniRule"/>
</dbReference>
<dbReference type="Gene3D" id="3.30.70.330">
    <property type="match status" value="1"/>
</dbReference>
<feature type="region of interest" description="Disordered" evidence="2">
    <location>
        <begin position="1"/>
        <end position="28"/>
    </location>
</feature>
<dbReference type="AlphaFoldDB" id="A0A9K3HK52"/>
<dbReference type="InterPro" id="IPR035979">
    <property type="entry name" value="RBD_domain_sf"/>
</dbReference>
<accession>A0A9K3HK52</accession>
<name>A0A9K3HK52_HELAN</name>
<dbReference type="SUPFAM" id="SSF54928">
    <property type="entry name" value="RNA-binding domain, RBD"/>
    <property type="match status" value="1"/>
</dbReference>
<dbReference type="Proteomes" id="UP000215914">
    <property type="component" value="Unassembled WGS sequence"/>
</dbReference>
<evidence type="ECO:0000313" key="5">
    <source>
        <dbReference type="Proteomes" id="UP000215914"/>
    </source>
</evidence>
<dbReference type="EMBL" id="MNCJ02000327">
    <property type="protein sequence ID" value="KAF5779894.1"/>
    <property type="molecule type" value="Genomic_DNA"/>
</dbReference>
<sequence length="343" mass="39486">MTRRQGRATEEWKDVNRNKRSVQEESKRRVEDDTKFFVSNLPEGASSVDLKEALKEFGTIAGVYIARKLDKVGNRFGFVSFQNEGNMHVLVHMMKNVKVGQNKLFISLARFVDGKVIRFTEEKKNPVGVDKKKEKVQEVETTYVRNTEEVQKRDENGNAWFKDNPLHNLENLQRRDVSENVWFRDKMMSNQAAKIPVTIRLDDNVQAFCHWHNVALVGRVREFSSLTTLKMLLKGEGLDTGKIKYLGGMNVLLVFKDDNQRDVFMNRKAAWSKWFESMDHWKGQSFSYERIASLKIPGVPLQLNMDPVFNVIGKKYGKVVQPTQVMDKDGDFSFALIGVVGVD</sequence>
<organism evidence="4 5">
    <name type="scientific">Helianthus annuus</name>
    <name type="common">Common sunflower</name>
    <dbReference type="NCBI Taxonomy" id="4232"/>
    <lineage>
        <taxon>Eukaryota</taxon>
        <taxon>Viridiplantae</taxon>
        <taxon>Streptophyta</taxon>
        <taxon>Embryophyta</taxon>
        <taxon>Tracheophyta</taxon>
        <taxon>Spermatophyta</taxon>
        <taxon>Magnoliopsida</taxon>
        <taxon>eudicotyledons</taxon>
        <taxon>Gunneridae</taxon>
        <taxon>Pentapetalae</taxon>
        <taxon>asterids</taxon>
        <taxon>campanulids</taxon>
        <taxon>Asterales</taxon>
        <taxon>Asteraceae</taxon>
        <taxon>Asteroideae</taxon>
        <taxon>Heliantheae alliance</taxon>
        <taxon>Heliantheae</taxon>
        <taxon>Helianthus</taxon>
    </lineage>
</organism>
<reference evidence="4" key="1">
    <citation type="journal article" date="2017" name="Nature">
        <title>The sunflower genome provides insights into oil metabolism, flowering and Asterid evolution.</title>
        <authorList>
            <person name="Badouin H."/>
            <person name="Gouzy J."/>
            <person name="Grassa C.J."/>
            <person name="Murat F."/>
            <person name="Staton S.E."/>
            <person name="Cottret L."/>
            <person name="Lelandais-Briere C."/>
            <person name="Owens G.L."/>
            <person name="Carrere S."/>
            <person name="Mayjonade B."/>
            <person name="Legrand L."/>
            <person name="Gill N."/>
            <person name="Kane N.C."/>
            <person name="Bowers J.E."/>
            <person name="Hubner S."/>
            <person name="Bellec A."/>
            <person name="Berard A."/>
            <person name="Berges H."/>
            <person name="Blanchet N."/>
            <person name="Boniface M.C."/>
            <person name="Brunel D."/>
            <person name="Catrice O."/>
            <person name="Chaidir N."/>
            <person name="Claudel C."/>
            <person name="Donnadieu C."/>
            <person name="Faraut T."/>
            <person name="Fievet G."/>
            <person name="Helmstetter N."/>
            <person name="King M."/>
            <person name="Knapp S.J."/>
            <person name="Lai Z."/>
            <person name="Le Paslier M.C."/>
            <person name="Lippi Y."/>
            <person name="Lorenzon L."/>
            <person name="Mandel J.R."/>
            <person name="Marage G."/>
            <person name="Marchand G."/>
            <person name="Marquand E."/>
            <person name="Bret-Mestries E."/>
            <person name="Morien E."/>
            <person name="Nambeesan S."/>
            <person name="Nguyen T."/>
            <person name="Pegot-Espagnet P."/>
            <person name="Pouilly N."/>
            <person name="Raftis F."/>
            <person name="Sallet E."/>
            <person name="Schiex T."/>
            <person name="Thomas J."/>
            <person name="Vandecasteele C."/>
            <person name="Vares D."/>
            <person name="Vear F."/>
            <person name="Vautrin S."/>
            <person name="Crespi M."/>
            <person name="Mangin B."/>
            <person name="Burke J.M."/>
            <person name="Salse J."/>
            <person name="Munos S."/>
            <person name="Vincourt P."/>
            <person name="Rieseberg L.H."/>
            <person name="Langlade N.B."/>
        </authorList>
    </citation>
    <scope>NUCLEOTIDE SEQUENCE</scope>
    <source>
        <tissue evidence="4">Leaves</tissue>
    </source>
</reference>
<comment type="caution">
    <text evidence="4">The sequence shown here is derived from an EMBL/GenBank/DDBJ whole genome shotgun (WGS) entry which is preliminary data.</text>
</comment>
<gene>
    <name evidence="4" type="ORF">HanXRQr2_Chr12g0564811</name>
</gene>
<feature type="domain" description="RRM" evidence="3">
    <location>
        <begin position="34"/>
        <end position="111"/>
    </location>
</feature>
<keyword evidence="1" id="KW-0694">RNA-binding</keyword>